<dbReference type="InterPro" id="IPR011991">
    <property type="entry name" value="ArsR-like_HTH"/>
</dbReference>
<comment type="caution">
    <text evidence="2">The sequence shown here is derived from an EMBL/GenBank/DDBJ whole genome shotgun (WGS) entry which is preliminary data.</text>
</comment>
<evidence type="ECO:0000313" key="3">
    <source>
        <dbReference type="Proteomes" id="UP000316008"/>
    </source>
</evidence>
<keyword evidence="3" id="KW-1185">Reference proteome</keyword>
<dbReference type="RefSeq" id="WP_144333475.1">
    <property type="nucleotide sequence ID" value="NZ_VLPL01000005.1"/>
</dbReference>
<sequence>MRAFKPNNYTLEDFEVTVIGEAICHPARKRMIQLLKTNKNLTNTRLSKVLNLSKPAITKHLLKLSEANIVSYKYNVHEFKIKLNPEGFNKMEQFICEIKS</sequence>
<organism evidence="2 3">
    <name type="scientific">Fluviicola chungangensis</name>
    <dbReference type="NCBI Taxonomy" id="2597671"/>
    <lineage>
        <taxon>Bacteria</taxon>
        <taxon>Pseudomonadati</taxon>
        <taxon>Bacteroidota</taxon>
        <taxon>Flavobacteriia</taxon>
        <taxon>Flavobacteriales</taxon>
        <taxon>Crocinitomicaceae</taxon>
        <taxon>Fluviicola</taxon>
    </lineage>
</organism>
<reference evidence="2 3" key="1">
    <citation type="submission" date="2019-07" db="EMBL/GenBank/DDBJ databases">
        <authorList>
            <person name="Huq M.A."/>
        </authorList>
    </citation>
    <scope>NUCLEOTIDE SEQUENCE [LARGE SCALE GENOMIC DNA]</scope>
    <source>
        <strain evidence="2 3">MAH-3</strain>
    </source>
</reference>
<dbReference type="InterPro" id="IPR036390">
    <property type="entry name" value="WH_DNA-bd_sf"/>
</dbReference>
<evidence type="ECO:0000313" key="2">
    <source>
        <dbReference type="EMBL" id="TSJ42522.1"/>
    </source>
</evidence>
<gene>
    <name evidence="2" type="ORF">FO442_12205</name>
</gene>
<dbReference type="Proteomes" id="UP000316008">
    <property type="component" value="Unassembled WGS sequence"/>
</dbReference>
<dbReference type="SMART" id="SM00418">
    <property type="entry name" value="HTH_ARSR"/>
    <property type="match status" value="1"/>
</dbReference>
<dbReference type="EMBL" id="VLPL01000005">
    <property type="protein sequence ID" value="TSJ42522.1"/>
    <property type="molecule type" value="Genomic_DNA"/>
</dbReference>
<dbReference type="GO" id="GO:0003700">
    <property type="term" value="F:DNA-binding transcription factor activity"/>
    <property type="evidence" value="ECO:0007669"/>
    <property type="project" value="InterPro"/>
</dbReference>
<dbReference type="AlphaFoldDB" id="A0A556MRT2"/>
<dbReference type="Gene3D" id="1.10.10.10">
    <property type="entry name" value="Winged helix-like DNA-binding domain superfamily/Winged helix DNA-binding domain"/>
    <property type="match status" value="1"/>
</dbReference>
<dbReference type="OrthoDB" id="9802016at2"/>
<proteinExistence type="predicted"/>
<protein>
    <submittedName>
        <fullName evidence="2">Winged helix-turn-helix transcriptional regulator</fullName>
    </submittedName>
</protein>
<dbReference type="Pfam" id="PF01022">
    <property type="entry name" value="HTH_5"/>
    <property type="match status" value="1"/>
</dbReference>
<accession>A0A556MRT2</accession>
<feature type="domain" description="HTH arsR-type" evidence="1">
    <location>
        <begin position="18"/>
        <end position="96"/>
    </location>
</feature>
<name>A0A556MRT2_9FLAO</name>
<dbReference type="CDD" id="cd00090">
    <property type="entry name" value="HTH_ARSR"/>
    <property type="match status" value="1"/>
</dbReference>
<dbReference type="InterPro" id="IPR001845">
    <property type="entry name" value="HTH_ArsR_DNA-bd_dom"/>
</dbReference>
<evidence type="ECO:0000259" key="1">
    <source>
        <dbReference type="SMART" id="SM00418"/>
    </source>
</evidence>
<dbReference type="SUPFAM" id="SSF46785">
    <property type="entry name" value="Winged helix' DNA-binding domain"/>
    <property type="match status" value="1"/>
</dbReference>
<dbReference type="InterPro" id="IPR036388">
    <property type="entry name" value="WH-like_DNA-bd_sf"/>
</dbReference>